<feature type="domain" description="Flagellar hook-associated protein FlgK helical" evidence="9">
    <location>
        <begin position="107"/>
        <end position="315"/>
    </location>
</feature>
<evidence type="ECO:0000256" key="4">
    <source>
        <dbReference type="ARBA" id="ARBA00016244"/>
    </source>
</evidence>
<evidence type="ECO:0000256" key="2">
    <source>
        <dbReference type="ARBA" id="ARBA00004613"/>
    </source>
</evidence>
<dbReference type="GO" id="GO:0005198">
    <property type="term" value="F:structural molecule activity"/>
    <property type="evidence" value="ECO:0007669"/>
    <property type="project" value="UniProtKB-UniRule"/>
</dbReference>
<dbReference type="RefSeq" id="WP_019963533.1">
    <property type="nucleotide sequence ID" value="NZ_UGSK01000001.1"/>
</dbReference>
<evidence type="ECO:0000256" key="1">
    <source>
        <dbReference type="ARBA" id="ARBA00004365"/>
    </source>
</evidence>
<keyword evidence="10" id="KW-0282">Flagellum</keyword>
<keyword evidence="6 7" id="KW-0975">Bacterial flagellum</keyword>
<evidence type="ECO:0000259" key="9">
    <source>
        <dbReference type="Pfam" id="PF22638"/>
    </source>
</evidence>
<name>A0A378ZSG7_9HYPH</name>
<sequence>MSLSVALKVAQSALSARQIETSTISRNIAGAQQAGFTRKSVMLSTVISQGGTGGGVRVDGIARSTDSGLYKALSGATSIATSQYAIANGLDKLAGTTGDTELLRSPAAQLGKLETAIQNYAAEPGNSIQAQAMLTAAKDTAKLLNDYTSLVQGVRADADAEIGTSINRVNDLLGQIETLNSVIVKGYASGADVTDAMDSRDQALLSLSEEIGISTLTQSDGGVVIYTDSGVTLFETSARKVSFEPTISFMAGTVGNAIYIDGVPVTGASAIMPVSTGRLHGLTQLRDNVAVTYQNQLDEIARGLVEAFAERDQTGGGGPLQAGLFTWSGGPAVPATSTLSTGLAGSIRINAAADPDQGGSLDLLRDGGMAGANYVYNPAGLAGYTGRLNEFVSAMNDPSRVFDAGVGLDPTSSLKTFASSSVSWLEAGRKTAAANVKFQSVIVSRSASALSNVTGVNLDEEMTLMLDIERAYGAAAKLMTAVDRMLQDLLDSVR</sequence>
<evidence type="ECO:0000256" key="7">
    <source>
        <dbReference type="RuleBase" id="RU362065"/>
    </source>
</evidence>
<comment type="similarity">
    <text evidence="3 7">Belongs to the flagella basal body rod proteins family.</text>
</comment>
<feature type="domain" description="Flagellar basal-body/hook protein C-terminal" evidence="8">
    <location>
        <begin position="454"/>
        <end position="490"/>
    </location>
</feature>
<dbReference type="GO" id="GO:0044780">
    <property type="term" value="P:bacterial-type flagellum assembly"/>
    <property type="evidence" value="ECO:0007669"/>
    <property type="project" value="InterPro"/>
</dbReference>
<organism evidence="10 11">
    <name type="scientific">Pannonibacter phragmitetus</name>
    <dbReference type="NCBI Taxonomy" id="121719"/>
    <lineage>
        <taxon>Bacteria</taxon>
        <taxon>Pseudomonadati</taxon>
        <taxon>Pseudomonadota</taxon>
        <taxon>Alphaproteobacteria</taxon>
        <taxon>Hyphomicrobiales</taxon>
        <taxon>Stappiaceae</taxon>
        <taxon>Pannonibacter</taxon>
    </lineage>
</organism>
<evidence type="ECO:0000313" key="10">
    <source>
        <dbReference type="EMBL" id="SUA99511.1"/>
    </source>
</evidence>
<accession>A0A378ZSG7</accession>
<evidence type="ECO:0000256" key="3">
    <source>
        <dbReference type="ARBA" id="ARBA00009677"/>
    </source>
</evidence>
<dbReference type="GO" id="GO:0009424">
    <property type="term" value="C:bacterial-type flagellum hook"/>
    <property type="evidence" value="ECO:0007669"/>
    <property type="project" value="UniProtKB-UniRule"/>
</dbReference>
<dbReference type="EMBL" id="UGSK01000001">
    <property type="protein sequence ID" value="SUA99511.1"/>
    <property type="molecule type" value="Genomic_DNA"/>
</dbReference>
<protein>
    <recommendedName>
        <fullName evidence="4 7">Flagellar hook-associated protein 1</fullName>
        <shortName evidence="7">HAP1</shortName>
    </recommendedName>
</protein>
<dbReference type="InterPro" id="IPR010930">
    <property type="entry name" value="Flg_bb/hook_C_dom"/>
</dbReference>
<gene>
    <name evidence="10" type="primary">flgK_1</name>
    <name evidence="7" type="synonym">flgK</name>
    <name evidence="10" type="ORF">NCTC13350_00410</name>
</gene>
<keyword evidence="5 7" id="KW-0964">Secreted</keyword>
<keyword evidence="10" id="KW-0966">Cell projection</keyword>
<dbReference type="Proteomes" id="UP000255000">
    <property type="component" value="Unassembled WGS sequence"/>
</dbReference>
<dbReference type="NCBIfam" id="TIGR02492">
    <property type="entry name" value="flgK_ends"/>
    <property type="match status" value="1"/>
</dbReference>
<proteinExistence type="inferred from homology"/>
<dbReference type="InterPro" id="IPR002371">
    <property type="entry name" value="FlgK"/>
</dbReference>
<dbReference type="PRINTS" id="PR01005">
    <property type="entry name" value="FLGHOOKAP1"/>
</dbReference>
<dbReference type="SUPFAM" id="SSF64518">
    <property type="entry name" value="Phase 1 flagellin"/>
    <property type="match status" value="1"/>
</dbReference>
<keyword evidence="10" id="KW-0969">Cilium</keyword>
<dbReference type="OrthoDB" id="7181295at2"/>
<dbReference type="Pfam" id="PF22638">
    <property type="entry name" value="FlgK_D1"/>
    <property type="match status" value="1"/>
</dbReference>
<dbReference type="Pfam" id="PF06429">
    <property type="entry name" value="Flg_bbr_C"/>
    <property type="match status" value="1"/>
</dbReference>
<evidence type="ECO:0000313" key="11">
    <source>
        <dbReference type="Proteomes" id="UP000255000"/>
    </source>
</evidence>
<reference evidence="10 11" key="1">
    <citation type="submission" date="2018-06" db="EMBL/GenBank/DDBJ databases">
        <authorList>
            <consortium name="Pathogen Informatics"/>
            <person name="Doyle S."/>
        </authorList>
    </citation>
    <scope>NUCLEOTIDE SEQUENCE [LARGE SCALE GENOMIC DNA]</scope>
    <source>
        <strain evidence="10 11">NCTC13350</strain>
    </source>
</reference>
<comment type="subcellular location">
    <subcellularLocation>
        <location evidence="1 7">Bacterial flagellum</location>
    </subcellularLocation>
    <subcellularLocation>
        <location evidence="2 7">Secreted</location>
    </subcellularLocation>
</comment>
<evidence type="ECO:0000256" key="6">
    <source>
        <dbReference type="ARBA" id="ARBA00023143"/>
    </source>
</evidence>
<evidence type="ECO:0000259" key="8">
    <source>
        <dbReference type="Pfam" id="PF06429"/>
    </source>
</evidence>
<dbReference type="GO" id="GO:0005576">
    <property type="term" value="C:extracellular region"/>
    <property type="evidence" value="ECO:0007669"/>
    <property type="project" value="UniProtKB-SubCell"/>
</dbReference>
<dbReference type="AlphaFoldDB" id="A0A378ZSG7"/>
<dbReference type="InterPro" id="IPR053927">
    <property type="entry name" value="FlgK_helical"/>
</dbReference>
<dbReference type="PANTHER" id="PTHR30033">
    <property type="entry name" value="FLAGELLAR HOOK-ASSOCIATED PROTEIN 1"/>
    <property type="match status" value="1"/>
</dbReference>
<evidence type="ECO:0000256" key="5">
    <source>
        <dbReference type="ARBA" id="ARBA00022525"/>
    </source>
</evidence>
<dbReference type="PANTHER" id="PTHR30033:SF1">
    <property type="entry name" value="FLAGELLAR HOOK-ASSOCIATED PROTEIN 1"/>
    <property type="match status" value="1"/>
</dbReference>